<dbReference type="EMBL" id="CM042029">
    <property type="protein sequence ID" value="KAI3795440.1"/>
    <property type="molecule type" value="Genomic_DNA"/>
</dbReference>
<gene>
    <name evidence="1" type="ORF">L1987_38094</name>
</gene>
<dbReference type="Proteomes" id="UP001056120">
    <property type="component" value="Linkage Group LG12"/>
</dbReference>
<evidence type="ECO:0000313" key="2">
    <source>
        <dbReference type="Proteomes" id="UP001056120"/>
    </source>
</evidence>
<proteinExistence type="predicted"/>
<protein>
    <submittedName>
        <fullName evidence="1">Uncharacterized protein</fullName>
    </submittedName>
</protein>
<name>A0ACB9HJZ6_9ASTR</name>
<keyword evidence="2" id="KW-1185">Reference proteome</keyword>
<organism evidence="1 2">
    <name type="scientific">Smallanthus sonchifolius</name>
    <dbReference type="NCBI Taxonomy" id="185202"/>
    <lineage>
        <taxon>Eukaryota</taxon>
        <taxon>Viridiplantae</taxon>
        <taxon>Streptophyta</taxon>
        <taxon>Embryophyta</taxon>
        <taxon>Tracheophyta</taxon>
        <taxon>Spermatophyta</taxon>
        <taxon>Magnoliopsida</taxon>
        <taxon>eudicotyledons</taxon>
        <taxon>Gunneridae</taxon>
        <taxon>Pentapetalae</taxon>
        <taxon>asterids</taxon>
        <taxon>campanulids</taxon>
        <taxon>Asterales</taxon>
        <taxon>Asteraceae</taxon>
        <taxon>Asteroideae</taxon>
        <taxon>Heliantheae alliance</taxon>
        <taxon>Millerieae</taxon>
        <taxon>Smallanthus</taxon>
    </lineage>
</organism>
<reference evidence="1 2" key="2">
    <citation type="journal article" date="2022" name="Mol. Ecol. Resour.">
        <title>The genomes of chicory, endive, great burdock and yacon provide insights into Asteraceae paleo-polyploidization history and plant inulin production.</title>
        <authorList>
            <person name="Fan W."/>
            <person name="Wang S."/>
            <person name="Wang H."/>
            <person name="Wang A."/>
            <person name="Jiang F."/>
            <person name="Liu H."/>
            <person name="Zhao H."/>
            <person name="Xu D."/>
            <person name="Zhang Y."/>
        </authorList>
    </citation>
    <scope>NUCLEOTIDE SEQUENCE [LARGE SCALE GENOMIC DNA]</scope>
    <source>
        <strain evidence="2">cv. Yunnan</strain>
        <tissue evidence="1">Leaves</tissue>
    </source>
</reference>
<accession>A0ACB9HJZ6</accession>
<reference evidence="2" key="1">
    <citation type="journal article" date="2022" name="Mol. Ecol. Resour.">
        <title>The genomes of chicory, endive, great burdock and yacon provide insights into Asteraceae palaeo-polyploidization history and plant inulin production.</title>
        <authorList>
            <person name="Fan W."/>
            <person name="Wang S."/>
            <person name="Wang H."/>
            <person name="Wang A."/>
            <person name="Jiang F."/>
            <person name="Liu H."/>
            <person name="Zhao H."/>
            <person name="Xu D."/>
            <person name="Zhang Y."/>
        </authorList>
    </citation>
    <scope>NUCLEOTIDE SEQUENCE [LARGE SCALE GENOMIC DNA]</scope>
    <source>
        <strain evidence="2">cv. Yunnan</strain>
    </source>
</reference>
<evidence type="ECO:0000313" key="1">
    <source>
        <dbReference type="EMBL" id="KAI3795440.1"/>
    </source>
</evidence>
<comment type="caution">
    <text evidence="1">The sequence shown here is derived from an EMBL/GenBank/DDBJ whole genome shotgun (WGS) entry which is preliminary data.</text>
</comment>
<sequence>MPPSLDGIPLTSPGVKDPDNQIFPTIIKSACIPPEELVWRKVTCFDSIFVKSKLSDLARAYAAVTEAAAAAGD</sequence>